<comment type="similarity">
    <text evidence="2">Belongs to the glycosyl hydrolase 20 family.</text>
</comment>
<reference evidence="6 7" key="1">
    <citation type="submission" date="2019-12" db="EMBL/GenBank/DDBJ databases">
        <authorList>
            <person name="Alioto T."/>
            <person name="Alioto T."/>
            <person name="Gomez Garrido J."/>
        </authorList>
    </citation>
    <scope>NUCLEOTIDE SEQUENCE [LARGE SCALE GENOMIC DNA]</scope>
</reference>
<evidence type="ECO:0000256" key="4">
    <source>
        <dbReference type="ARBA" id="ARBA00022801"/>
    </source>
</evidence>
<dbReference type="InterPro" id="IPR017853">
    <property type="entry name" value="GH"/>
</dbReference>
<evidence type="ECO:0000256" key="2">
    <source>
        <dbReference type="ARBA" id="ARBA00006285"/>
    </source>
</evidence>
<proteinExistence type="inferred from homology"/>
<evidence type="ECO:0000313" key="6">
    <source>
        <dbReference type="EMBL" id="CAA3017992.1"/>
    </source>
</evidence>
<dbReference type="SUPFAM" id="SSF51445">
    <property type="entry name" value="(Trans)glycosidases"/>
    <property type="match status" value="1"/>
</dbReference>
<gene>
    <name evidence="6" type="ORF">OLEA9_A085928</name>
</gene>
<comment type="catalytic activity">
    <reaction evidence="1">
        <text>Hydrolysis of terminal non-reducing N-acetyl-D-hexosamine residues in N-acetyl-beta-D-hexosaminides.</text>
        <dbReference type="EC" id="3.2.1.52"/>
    </reaction>
</comment>
<dbReference type="AlphaFoldDB" id="A0A8S0UH35"/>
<evidence type="ECO:0000256" key="1">
    <source>
        <dbReference type="ARBA" id="ARBA00001231"/>
    </source>
</evidence>
<dbReference type="InterPro" id="IPR015883">
    <property type="entry name" value="Glyco_hydro_20_cat"/>
</dbReference>
<comment type="caution">
    <text evidence="6">The sequence shown here is derived from an EMBL/GenBank/DDBJ whole genome shotgun (WGS) entry which is preliminary data.</text>
</comment>
<dbReference type="GO" id="GO:0004563">
    <property type="term" value="F:beta-N-acetylhexosaminidase activity"/>
    <property type="evidence" value="ECO:0007669"/>
    <property type="project" value="UniProtKB-EC"/>
</dbReference>
<organism evidence="6 7">
    <name type="scientific">Olea europaea subsp. europaea</name>
    <dbReference type="NCBI Taxonomy" id="158383"/>
    <lineage>
        <taxon>Eukaryota</taxon>
        <taxon>Viridiplantae</taxon>
        <taxon>Streptophyta</taxon>
        <taxon>Embryophyta</taxon>
        <taxon>Tracheophyta</taxon>
        <taxon>Spermatophyta</taxon>
        <taxon>Magnoliopsida</taxon>
        <taxon>eudicotyledons</taxon>
        <taxon>Gunneridae</taxon>
        <taxon>Pentapetalae</taxon>
        <taxon>asterids</taxon>
        <taxon>lamiids</taxon>
        <taxon>Lamiales</taxon>
        <taxon>Oleaceae</taxon>
        <taxon>Oleeae</taxon>
        <taxon>Olea</taxon>
    </lineage>
</organism>
<dbReference type="GO" id="GO:0005975">
    <property type="term" value="P:carbohydrate metabolic process"/>
    <property type="evidence" value="ECO:0007669"/>
    <property type="project" value="InterPro"/>
</dbReference>
<dbReference type="Gramene" id="OE9A085928T1">
    <property type="protein sequence ID" value="OE9A085928C1"/>
    <property type="gene ID" value="OE9A085928"/>
</dbReference>
<accession>A0A8S0UH35</accession>
<dbReference type="Pfam" id="PF00728">
    <property type="entry name" value="Glyco_hydro_20"/>
    <property type="match status" value="1"/>
</dbReference>
<dbReference type="Gene3D" id="3.20.20.80">
    <property type="entry name" value="Glycosidases"/>
    <property type="match status" value="1"/>
</dbReference>
<dbReference type="OrthoDB" id="428480at2759"/>
<dbReference type="EMBL" id="CACTIH010007768">
    <property type="protein sequence ID" value="CAA3017992.1"/>
    <property type="molecule type" value="Genomic_DNA"/>
</dbReference>
<dbReference type="Proteomes" id="UP000594638">
    <property type="component" value="Unassembled WGS sequence"/>
</dbReference>
<evidence type="ECO:0000313" key="7">
    <source>
        <dbReference type="Proteomes" id="UP000594638"/>
    </source>
</evidence>
<evidence type="ECO:0000259" key="5">
    <source>
        <dbReference type="Pfam" id="PF00728"/>
    </source>
</evidence>
<protein>
    <recommendedName>
        <fullName evidence="3">beta-N-acetylhexosaminidase</fullName>
        <ecNumber evidence="3">3.2.1.52</ecNumber>
    </recommendedName>
</protein>
<sequence length="88" mass="9366">MSLSPNITDPKQQSFVLRGEVCMWGEHIDGSDIEQTTWPRAAAAAAKVAGRLAHFRCLLNIRGVAAAPLAGPGRAAPEELVRVICNSV</sequence>
<dbReference type="EC" id="3.2.1.52" evidence="3"/>
<feature type="domain" description="Glycoside hydrolase family 20 catalytic" evidence="5">
    <location>
        <begin position="9"/>
        <end position="45"/>
    </location>
</feature>
<keyword evidence="4" id="KW-0378">Hydrolase</keyword>
<evidence type="ECO:0000256" key="3">
    <source>
        <dbReference type="ARBA" id="ARBA00012663"/>
    </source>
</evidence>
<name>A0A8S0UH35_OLEEU</name>
<keyword evidence="7" id="KW-1185">Reference proteome</keyword>